<comment type="caution">
    <text evidence="1">The sequence shown here is derived from an EMBL/GenBank/DDBJ whole genome shotgun (WGS) entry which is preliminary data.</text>
</comment>
<dbReference type="AlphaFoldDB" id="A0AA40AIS5"/>
<sequence length="381" mass="42978">MLPILGSTHSIQREYEMPVTRAVLSSVAQQHNLLSQGQSSGYQTNGQEVGLVNDVVVADKTAPGTLPNRSSTHEFTHHLSSLSQEQHQRCLPPTRPPALSSTAGGCPALASAKEELKECYGVRAHDAILNRFLGFSKEDWQRAITLLCYLRMFWNRPSIHYGQKRKQDFFRQYWASRETGEMLQKVENREKEERAKRRADFLTLYREVQSQSGVAGEIADSLLAFQEPVWILSSAERSRALYSAIARAARRDRTVLARDAQTVITEAVEVVADLRATSTRKEHIIDFLERAKDQTKLGRVLSKDIWVQFIYQVVSARDQYLRKTDKAQIEGQESDLAKAADKLYAAAGKHGNEWDWLALEVLASDDLMGESASGRDALDWE</sequence>
<keyword evidence="2" id="KW-1185">Reference proteome</keyword>
<proteinExistence type="predicted"/>
<accession>A0AA40AIS5</accession>
<dbReference type="EMBL" id="JAUKTV010000014">
    <property type="protein sequence ID" value="KAK0716608.1"/>
    <property type="molecule type" value="Genomic_DNA"/>
</dbReference>
<reference evidence="1" key="1">
    <citation type="submission" date="2023-06" db="EMBL/GenBank/DDBJ databases">
        <title>Genome-scale phylogeny and comparative genomics of the fungal order Sordariales.</title>
        <authorList>
            <consortium name="Lawrence Berkeley National Laboratory"/>
            <person name="Hensen N."/>
            <person name="Bonometti L."/>
            <person name="Westerberg I."/>
            <person name="Brannstrom I.O."/>
            <person name="Guillou S."/>
            <person name="Cros-Aarteil S."/>
            <person name="Calhoun S."/>
            <person name="Haridas S."/>
            <person name="Kuo A."/>
            <person name="Mondo S."/>
            <person name="Pangilinan J."/>
            <person name="Riley R."/>
            <person name="Labutti K."/>
            <person name="Andreopoulos B."/>
            <person name="Lipzen A."/>
            <person name="Chen C."/>
            <person name="Yanf M."/>
            <person name="Daum C."/>
            <person name="Ng V."/>
            <person name="Clum A."/>
            <person name="Steindorff A."/>
            <person name="Ohm R."/>
            <person name="Martin F."/>
            <person name="Silar P."/>
            <person name="Natvig D."/>
            <person name="Lalanne C."/>
            <person name="Gautier V."/>
            <person name="Ament-Velasquez S.L."/>
            <person name="Kruys A."/>
            <person name="Hutchinson M.I."/>
            <person name="Powell A.J."/>
            <person name="Barry K."/>
            <person name="Miller A.N."/>
            <person name="Grigoriev I.V."/>
            <person name="Debuchy R."/>
            <person name="Gladieux P."/>
            <person name="Thoren M.H."/>
            <person name="Johannesson H."/>
        </authorList>
    </citation>
    <scope>NUCLEOTIDE SEQUENCE</scope>
    <source>
        <strain evidence="1">CBS 540.89</strain>
    </source>
</reference>
<evidence type="ECO:0000313" key="1">
    <source>
        <dbReference type="EMBL" id="KAK0716608.1"/>
    </source>
</evidence>
<evidence type="ECO:0000313" key="2">
    <source>
        <dbReference type="Proteomes" id="UP001172159"/>
    </source>
</evidence>
<organism evidence="1 2">
    <name type="scientific">Apiosordaria backusii</name>
    <dbReference type="NCBI Taxonomy" id="314023"/>
    <lineage>
        <taxon>Eukaryota</taxon>
        <taxon>Fungi</taxon>
        <taxon>Dikarya</taxon>
        <taxon>Ascomycota</taxon>
        <taxon>Pezizomycotina</taxon>
        <taxon>Sordariomycetes</taxon>
        <taxon>Sordariomycetidae</taxon>
        <taxon>Sordariales</taxon>
        <taxon>Lasiosphaeriaceae</taxon>
        <taxon>Apiosordaria</taxon>
    </lineage>
</organism>
<dbReference type="Proteomes" id="UP001172159">
    <property type="component" value="Unassembled WGS sequence"/>
</dbReference>
<name>A0AA40AIS5_9PEZI</name>
<protein>
    <submittedName>
        <fullName evidence="1">Uncharacterized protein</fullName>
    </submittedName>
</protein>
<gene>
    <name evidence="1" type="ORF">B0T21DRAFT_352035</name>
</gene>